<dbReference type="InterPro" id="IPR036388">
    <property type="entry name" value="WH-like_DNA-bd_sf"/>
</dbReference>
<dbReference type="EMBL" id="JBJNUY010000008">
    <property type="protein sequence ID" value="MFL9000971.1"/>
    <property type="molecule type" value="Genomic_DNA"/>
</dbReference>
<keyword evidence="2" id="KW-0805">Transcription regulation</keyword>
<comment type="similarity">
    <text evidence="1">Belongs to the LysR transcriptional regulatory family.</text>
</comment>
<evidence type="ECO:0000256" key="3">
    <source>
        <dbReference type="ARBA" id="ARBA00023125"/>
    </source>
</evidence>
<dbReference type="InterPro" id="IPR000847">
    <property type="entry name" value="LysR_HTH_N"/>
</dbReference>
<dbReference type="Pfam" id="PF03466">
    <property type="entry name" value="LysR_substrate"/>
    <property type="match status" value="1"/>
</dbReference>
<dbReference type="PRINTS" id="PR00039">
    <property type="entry name" value="HTHLYSR"/>
</dbReference>
<evidence type="ECO:0000259" key="5">
    <source>
        <dbReference type="PROSITE" id="PS50931"/>
    </source>
</evidence>
<dbReference type="InterPro" id="IPR005119">
    <property type="entry name" value="LysR_subst-bd"/>
</dbReference>
<dbReference type="SUPFAM" id="SSF46785">
    <property type="entry name" value="Winged helix' DNA-binding domain"/>
    <property type="match status" value="1"/>
</dbReference>
<reference evidence="6 7" key="1">
    <citation type="submission" date="2024-12" db="EMBL/GenBank/DDBJ databases">
        <title>Pseudomonas species isolated from Lotus nodules promote plant growth.</title>
        <authorList>
            <person name="Yu Y.-H."/>
            <person name="Kurtenbach J."/>
            <person name="Crosbie D."/>
            <person name="Brachmann A."/>
            <person name="Marin M."/>
        </authorList>
    </citation>
    <scope>NUCLEOTIDE SEQUENCE [LARGE SCALE GENOMIC DNA]</scope>
    <source>
        <strain evidence="6 7">PLb11B</strain>
    </source>
</reference>
<accession>A0ABW8W6P4</accession>
<comment type="caution">
    <text evidence="6">The sequence shown here is derived from an EMBL/GenBank/DDBJ whole genome shotgun (WGS) entry which is preliminary data.</text>
</comment>
<evidence type="ECO:0000256" key="4">
    <source>
        <dbReference type="ARBA" id="ARBA00023163"/>
    </source>
</evidence>
<feature type="domain" description="HTH lysR-type" evidence="5">
    <location>
        <begin position="12"/>
        <end position="69"/>
    </location>
</feature>
<dbReference type="Gene3D" id="3.40.190.10">
    <property type="entry name" value="Periplasmic binding protein-like II"/>
    <property type="match status" value="2"/>
</dbReference>
<dbReference type="InterPro" id="IPR058163">
    <property type="entry name" value="LysR-type_TF_proteobact-type"/>
</dbReference>
<dbReference type="InterPro" id="IPR036390">
    <property type="entry name" value="WH_DNA-bd_sf"/>
</dbReference>
<keyword evidence="3" id="KW-0238">DNA-binding</keyword>
<dbReference type="RefSeq" id="WP_407802994.1">
    <property type="nucleotide sequence ID" value="NZ_JBJNUY010000008.1"/>
</dbReference>
<proteinExistence type="inferred from homology"/>
<dbReference type="SUPFAM" id="SSF53850">
    <property type="entry name" value="Periplasmic binding protein-like II"/>
    <property type="match status" value="1"/>
</dbReference>
<gene>
    <name evidence="6" type="ORF">ACJ8NA_20270</name>
</gene>
<sequence length="333" mass="36649">MRLRSAFLRKHQSLTALRAFEAVARLNSISSAAEELHVTRPAVSKQVTQLESDMGCPLLQRTGNVIRLTSAGRELFAALQQAFELIQLTTDTISRRARRGEHLRVLVCRDFASSWLAGQVGKFLVANPGISVEITAENNFSFRLDEDFDFRIFYGMHGARAGGGLEETELCRWIDVLVCTRAFAETYLGEGHKPCEAPYLIDANYDVWDEWCTLTGLDPGGPRHQQTVFNETTLCLSVAASGGGLTIGDSFLALPAIQTGELIVPYPLGLVSAQNYSLFKPKARPNSPASQKFETWLRGAIDAYQVTVRQALAEKGIRVVERTDAIDQSAPIG</sequence>
<organism evidence="6 7">
    <name type="scientific">Pseudomonas azerbaijanorientalis</name>
    <dbReference type="NCBI Taxonomy" id="2842350"/>
    <lineage>
        <taxon>Bacteria</taxon>
        <taxon>Pseudomonadati</taxon>
        <taxon>Pseudomonadota</taxon>
        <taxon>Gammaproteobacteria</taxon>
        <taxon>Pseudomonadales</taxon>
        <taxon>Pseudomonadaceae</taxon>
        <taxon>Pseudomonas</taxon>
    </lineage>
</organism>
<keyword evidence="4" id="KW-0804">Transcription</keyword>
<evidence type="ECO:0000313" key="6">
    <source>
        <dbReference type="EMBL" id="MFL9000971.1"/>
    </source>
</evidence>
<dbReference type="Gene3D" id="1.10.10.10">
    <property type="entry name" value="Winged helix-like DNA-binding domain superfamily/Winged helix DNA-binding domain"/>
    <property type="match status" value="1"/>
</dbReference>
<evidence type="ECO:0000256" key="1">
    <source>
        <dbReference type="ARBA" id="ARBA00009437"/>
    </source>
</evidence>
<keyword evidence="7" id="KW-1185">Reference proteome</keyword>
<dbReference type="PANTHER" id="PTHR30537:SF26">
    <property type="entry name" value="GLYCINE CLEAVAGE SYSTEM TRANSCRIPTIONAL ACTIVATOR"/>
    <property type="match status" value="1"/>
</dbReference>
<dbReference type="Pfam" id="PF00126">
    <property type="entry name" value="HTH_1"/>
    <property type="match status" value="1"/>
</dbReference>
<dbReference type="Proteomes" id="UP001628646">
    <property type="component" value="Unassembled WGS sequence"/>
</dbReference>
<evidence type="ECO:0000256" key="2">
    <source>
        <dbReference type="ARBA" id="ARBA00023015"/>
    </source>
</evidence>
<name>A0ABW8W6P4_9PSED</name>
<evidence type="ECO:0000313" key="7">
    <source>
        <dbReference type="Proteomes" id="UP001628646"/>
    </source>
</evidence>
<protein>
    <submittedName>
        <fullName evidence="6">LysR family transcriptional regulator</fullName>
    </submittedName>
</protein>
<dbReference type="PANTHER" id="PTHR30537">
    <property type="entry name" value="HTH-TYPE TRANSCRIPTIONAL REGULATOR"/>
    <property type="match status" value="1"/>
</dbReference>
<dbReference type="PROSITE" id="PS50931">
    <property type="entry name" value="HTH_LYSR"/>
    <property type="match status" value="1"/>
</dbReference>